<dbReference type="AlphaFoldDB" id="A0A450TRH1"/>
<organism evidence="1">
    <name type="scientific">Candidatus Kentrum sp. FW</name>
    <dbReference type="NCBI Taxonomy" id="2126338"/>
    <lineage>
        <taxon>Bacteria</taxon>
        <taxon>Pseudomonadati</taxon>
        <taxon>Pseudomonadota</taxon>
        <taxon>Gammaproteobacteria</taxon>
        <taxon>Candidatus Kentrum</taxon>
    </lineage>
</organism>
<sequence>MPLHPNFPTSPHAIVDPAAGVLFETFRKAVNASTVRDASTVAIDSVIRLRQTRPFVVREQGYLVPKKSVFNRIIGDGGFELKFAQFLENCRDVVAYAKNYLAVGFRLDYVNSHSNITNYYPDFLVKLTDGRVVIVETKGREELELPRNIERLRQWCEDVNRAQSAVWYGFVYVDQAGFEKYRPKALL</sequence>
<protein>
    <submittedName>
        <fullName evidence="1">Type III restriction enzyme</fullName>
    </submittedName>
</protein>
<accession>A0A450TRH1</accession>
<proteinExistence type="predicted"/>
<name>A0A450TRH1_9GAMM</name>
<gene>
    <name evidence="1" type="ORF">BECKFW1821B_GA0114236_12001</name>
</gene>
<evidence type="ECO:0000313" key="1">
    <source>
        <dbReference type="EMBL" id="VFJ70843.1"/>
    </source>
</evidence>
<reference evidence="1" key="1">
    <citation type="submission" date="2019-02" db="EMBL/GenBank/DDBJ databases">
        <authorList>
            <person name="Gruber-Vodicka R. H."/>
            <person name="Seah K. B. B."/>
        </authorList>
    </citation>
    <scope>NUCLEOTIDE SEQUENCE</scope>
    <source>
        <strain evidence="1">BECK_BZ106</strain>
    </source>
</reference>
<dbReference type="EMBL" id="CAADFD010000200">
    <property type="protein sequence ID" value="VFJ70843.1"/>
    <property type="molecule type" value="Genomic_DNA"/>
</dbReference>